<reference evidence="4" key="1">
    <citation type="journal article" date="2019" name="Int. J. Syst. Evol. Microbiol.">
        <title>The Global Catalogue of Microorganisms (GCM) 10K type strain sequencing project: providing services to taxonomists for standard genome sequencing and annotation.</title>
        <authorList>
            <consortium name="The Broad Institute Genomics Platform"/>
            <consortium name="The Broad Institute Genome Sequencing Center for Infectious Disease"/>
            <person name="Wu L."/>
            <person name="Ma J."/>
        </authorList>
    </citation>
    <scope>NUCLEOTIDE SEQUENCE [LARGE SCALE GENOMIC DNA]</scope>
    <source>
        <strain evidence="4">JCM 13023</strain>
    </source>
</reference>
<dbReference type="Proteomes" id="UP001500653">
    <property type="component" value="Unassembled WGS sequence"/>
</dbReference>
<feature type="region of interest" description="Disordered" evidence="1">
    <location>
        <begin position="1"/>
        <end position="24"/>
    </location>
</feature>
<evidence type="ECO:0000256" key="1">
    <source>
        <dbReference type="SAM" id="MobiDB-lite"/>
    </source>
</evidence>
<name>A0ABP4H292_9PSEU</name>
<evidence type="ECO:0000313" key="4">
    <source>
        <dbReference type="Proteomes" id="UP001500653"/>
    </source>
</evidence>
<dbReference type="Pfam" id="PF26571">
    <property type="entry name" value="VldE"/>
    <property type="match status" value="1"/>
</dbReference>
<feature type="compositionally biased region" description="Low complexity" evidence="1">
    <location>
        <begin position="8"/>
        <end position="21"/>
    </location>
</feature>
<proteinExistence type="predicted"/>
<keyword evidence="4" id="KW-1185">Reference proteome</keyword>
<sequence>MLTKYDVDSVGGVAGRSGSSDHPSGLALDFMTTGATGDRIAEYVLANQSEFGVTYVIWEQRYNDGSGWSYMEDRGGTTANHYDHVHVSFESYADVNVTC</sequence>
<comment type="caution">
    <text evidence="3">The sequence shown here is derived from an EMBL/GenBank/DDBJ whole genome shotgun (WGS) entry which is preliminary data.</text>
</comment>
<feature type="domain" description="ARB-07466-like C-terminal" evidence="2">
    <location>
        <begin position="6"/>
        <end position="82"/>
    </location>
</feature>
<evidence type="ECO:0000259" key="2">
    <source>
        <dbReference type="Pfam" id="PF26571"/>
    </source>
</evidence>
<protein>
    <recommendedName>
        <fullName evidence="2">ARB-07466-like C-terminal domain-containing protein</fullName>
    </recommendedName>
</protein>
<organism evidence="3 4">
    <name type="scientific">Prauserella halophila</name>
    <dbReference type="NCBI Taxonomy" id="185641"/>
    <lineage>
        <taxon>Bacteria</taxon>
        <taxon>Bacillati</taxon>
        <taxon>Actinomycetota</taxon>
        <taxon>Actinomycetes</taxon>
        <taxon>Pseudonocardiales</taxon>
        <taxon>Pseudonocardiaceae</taxon>
        <taxon>Prauserella</taxon>
    </lineage>
</organism>
<gene>
    <name evidence="3" type="ORF">GCM10009676_31560</name>
</gene>
<dbReference type="InterPro" id="IPR058593">
    <property type="entry name" value="ARB_07466-like_C"/>
</dbReference>
<accession>A0ABP4H292</accession>
<dbReference type="EMBL" id="BAAALN010000008">
    <property type="protein sequence ID" value="GAA1243589.1"/>
    <property type="molecule type" value="Genomic_DNA"/>
</dbReference>
<evidence type="ECO:0000313" key="3">
    <source>
        <dbReference type="EMBL" id="GAA1243589.1"/>
    </source>
</evidence>